<organism evidence="1 2">
    <name type="scientific">Vicia faba</name>
    <name type="common">Broad bean</name>
    <name type="synonym">Faba vulgaris</name>
    <dbReference type="NCBI Taxonomy" id="3906"/>
    <lineage>
        <taxon>Eukaryota</taxon>
        <taxon>Viridiplantae</taxon>
        <taxon>Streptophyta</taxon>
        <taxon>Embryophyta</taxon>
        <taxon>Tracheophyta</taxon>
        <taxon>Spermatophyta</taxon>
        <taxon>Magnoliopsida</taxon>
        <taxon>eudicotyledons</taxon>
        <taxon>Gunneridae</taxon>
        <taxon>Pentapetalae</taxon>
        <taxon>rosids</taxon>
        <taxon>fabids</taxon>
        <taxon>Fabales</taxon>
        <taxon>Fabaceae</taxon>
        <taxon>Papilionoideae</taxon>
        <taxon>50 kb inversion clade</taxon>
        <taxon>NPAAA clade</taxon>
        <taxon>Hologalegina</taxon>
        <taxon>IRL clade</taxon>
        <taxon>Fabeae</taxon>
        <taxon>Vicia</taxon>
    </lineage>
</organism>
<dbReference type="EMBL" id="OX451739">
    <property type="protein sequence ID" value="CAI8609648.1"/>
    <property type="molecule type" value="Genomic_DNA"/>
</dbReference>
<accession>A0AAV1AJP6</accession>
<dbReference type="AlphaFoldDB" id="A0AAV1AJP6"/>
<evidence type="ECO:0000313" key="2">
    <source>
        <dbReference type="Proteomes" id="UP001157006"/>
    </source>
</evidence>
<keyword evidence="2" id="KW-1185">Reference proteome</keyword>
<gene>
    <name evidence="1" type="ORF">VFH_IV143360</name>
</gene>
<proteinExistence type="predicted"/>
<protein>
    <submittedName>
        <fullName evidence="1">Uncharacterized protein</fullName>
    </submittedName>
</protein>
<name>A0AAV1AJP6_VICFA</name>
<dbReference type="Proteomes" id="UP001157006">
    <property type="component" value="Chromosome 4"/>
</dbReference>
<sequence length="101" mass="11789">MNTKHPFQICYIGNYTMFDLLIQIVGQNQPTTPRHGCSSVVIFKCFAEDHDYLKYLNQFAVCMVHITCYIILCSIHKTKHYYIHLHLPCSNLDIPIMHVTT</sequence>
<evidence type="ECO:0000313" key="1">
    <source>
        <dbReference type="EMBL" id="CAI8609648.1"/>
    </source>
</evidence>
<reference evidence="1 2" key="1">
    <citation type="submission" date="2023-01" db="EMBL/GenBank/DDBJ databases">
        <authorList>
            <person name="Kreplak J."/>
        </authorList>
    </citation>
    <scope>NUCLEOTIDE SEQUENCE [LARGE SCALE GENOMIC DNA]</scope>
</reference>